<keyword evidence="3" id="KW-0812">Transmembrane</keyword>
<organism evidence="7 8">
    <name type="scientific">Candidatus Shapirobacteria bacterium CG09_land_8_20_14_0_10_38_17</name>
    <dbReference type="NCBI Taxonomy" id="1974884"/>
    <lineage>
        <taxon>Bacteria</taxon>
        <taxon>Candidatus Shapironibacteriota</taxon>
    </lineage>
</organism>
<gene>
    <name evidence="7" type="ORF">COT63_01885</name>
</gene>
<dbReference type="Pfam" id="PF04011">
    <property type="entry name" value="LemA"/>
    <property type="match status" value="1"/>
</dbReference>
<proteinExistence type="inferred from homology"/>
<reference evidence="8" key="1">
    <citation type="submission" date="2017-09" db="EMBL/GenBank/DDBJ databases">
        <title>Depth-based differentiation of microbial function through sediment-hosted aquifers and enrichment of novel symbionts in the deep terrestrial subsurface.</title>
        <authorList>
            <person name="Probst A.J."/>
            <person name="Ladd B."/>
            <person name="Jarett J.K."/>
            <person name="Geller-Mcgrath D.E."/>
            <person name="Sieber C.M.K."/>
            <person name="Emerson J.B."/>
            <person name="Anantharaman K."/>
            <person name="Thomas B.C."/>
            <person name="Malmstrom R."/>
            <person name="Stieglmeier M."/>
            <person name="Klingl A."/>
            <person name="Woyke T."/>
            <person name="Ryan C.M."/>
            <person name="Banfield J.F."/>
        </authorList>
    </citation>
    <scope>NUCLEOTIDE SEQUENCE [LARGE SCALE GENOMIC DNA]</scope>
</reference>
<dbReference type="Gene3D" id="1.20.1440.20">
    <property type="entry name" value="LemA-like domain"/>
    <property type="match status" value="1"/>
</dbReference>
<evidence type="ECO:0000313" key="8">
    <source>
        <dbReference type="Proteomes" id="UP000231282"/>
    </source>
</evidence>
<evidence type="ECO:0000256" key="4">
    <source>
        <dbReference type="ARBA" id="ARBA00022989"/>
    </source>
</evidence>
<dbReference type="Proteomes" id="UP000231282">
    <property type="component" value="Unassembled WGS sequence"/>
</dbReference>
<keyword evidence="5" id="KW-0472">Membrane</keyword>
<evidence type="ECO:0008006" key="9">
    <source>
        <dbReference type="Google" id="ProtNLM"/>
    </source>
</evidence>
<evidence type="ECO:0000256" key="5">
    <source>
        <dbReference type="ARBA" id="ARBA00023136"/>
    </source>
</evidence>
<dbReference type="InterPro" id="IPR007156">
    <property type="entry name" value="MamQ_LemA"/>
</dbReference>
<dbReference type="GO" id="GO:0016020">
    <property type="term" value="C:membrane"/>
    <property type="evidence" value="ECO:0007669"/>
    <property type="project" value="UniProtKB-SubCell"/>
</dbReference>
<name>A0A2H0WR35_9BACT</name>
<comment type="similarity">
    <text evidence="2">Belongs to the LemA family.</text>
</comment>
<protein>
    <recommendedName>
        <fullName evidence="9">LemA family protein</fullName>
    </recommendedName>
</protein>
<dbReference type="AlphaFoldDB" id="A0A2H0WR35"/>
<comment type="caution">
    <text evidence="7">The sequence shown here is derived from an EMBL/GenBank/DDBJ whole genome shotgun (WGS) entry which is preliminary data.</text>
</comment>
<dbReference type="InterPro" id="IPR023353">
    <property type="entry name" value="LemA-like_dom_sf"/>
</dbReference>
<keyword evidence="4" id="KW-1133">Transmembrane helix</keyword>
<evidence type="ECO:0000256" key="2">
    <source>
        <dbReference type="ARBA" id="ARBA00008854"/>
    </source>
</evidence>
<dbReference type="SUPFAM" id="SSF140478">
    <property type="entry name" value="LemA-like"/>
    <property type="match status" value="1"/>
</dbReference>
<comment type="subcellular location">
    <subcellularLocation>
        <location evidence="1">Membrane</location>
        <topology evidence="1">Single-pass membrane protein</topology>
    </subcellularLocation>
</comment>
<feature type="region of interest" description="Disordered" evidence="6">
    <location>
        <begin position="175"/>
        <end position="194"/>
    </location>
</feature>
<evidence type="ECO:0000256" key="6">
    <source>
        <dbReference type="SAM" id="MobiDB-lite"/>
    </source>
</evidence>
<evidence type="ECO:0000313" key="7">
    <source>
        <dbReference type="EMBL" id="PIS15081.1"/>
    </source>
</evidence>
<dbReference type="PANTHER" id="PTHR34478">
    <property type="entry name" value="PROTEIN LEMA"/>
    <property type="match status" value="1"/>
</dbReference>
<sequence length="194" mass="21849">MILPILLIVSAVVAFYFWQNYNFFVTAKTRIGASIQEIGNQLKRQSNLIPNLIESTKGYLKHEKDIYQKITEARTEITKATQGNNAQAMMAASEKLTKALNPIRVILESNPELKASETVNKLMDELRDTADKIMYSRRTLIDLTADYNTRLVTFPSNLVANLFKFKKEAGLAMPETEEATSVTAEETKSPTVKL</sequence>
<dbReference type="EMBL" id="PEZH01000036">
    <property type="protein sequence ID" value="PIS15081.1"/>
    <property type="molecule type" value="Genomic_DNA"/>
</dbReference>
<evidence type="ECO:0000256" key="3">
    <source>
        <dbReference type="ARBA" id="ARBA00022692"/>
    </source>
</evidence>
<evidence type="ECO:0000256" key="1">
    <source>
        <dbReference type="ARBA" id="ARBA00004167"/>
    </source>
</evidence>
<dbReference type="PANTHER" id="PTHR34478:SF1">
    <property type="entry name" value="PROTEIN LEMA"/>
    <property type="match status" value="1"/>
</dbReference>
<accession>A0A2H0WR35</accession>